<dbReference type="GO" id="GO:0042597">
    <property type="term" value="C:periplasmic space"/>
    <property type="evidence" value="ECO:0007669"/>
    <property type="project" value="InterPro"/>
</dbReference>
<dbReference type="GO" id="GO:0015871">
    <property type="term" value="P:choline transport"/>
    <property type="evidence" value="ECO:0007669"/>
    <property type="project" value="InterPro"/>
</dbReference>
<dbReference type="Gene3D" id="3.40.190.100">
    <property type="entry name" value="Glycine betaine-binding periplasmic protein, domain 2"/>
    <property type="match status" value="1"/>
</dbReference>
<dbReference type="InterPro" id="IPR017783">
    <property type="entry name" value="ABC_choline_sub-bd"/>
</dbReference>
<dbReference type="CDD" id="cd13640">
    <property type="entry name" value="PBP2_ChoX"/>
    <property type="match status" value="1"/>
</dbReference>
<proteinExistence type="predicted"/>
<dbReference type="GO" id="GO:0043190">
    <property type="term" value="C:ATP-binding cassette (ABC) transporter complex"/>
    <property type="evidence" value="ECO:0007669"/>
    <property type="project" value="InterPro"/>
</dbReference>
<dbReference type="GO" id="GO:0022857">
    <property type="term" value="F:transmembrane transporter activity"/>
    <property type="evidence" value="ECO:0007669"/>
    <property type="project" value="InterPro"/>
</dbReference>
<dbReference type="RefSeq" id="WP_303700490.1">
    <property type="nucleotide sequence ID" value="NZ_VSIV01000083.1"/>
</dbReference>
<feature type="domain" description="ABC-type glycine betaine transport system substrate-binding" evidence="1">
    <location>
        <begin position="31"/>
        <end position="286"/>
    </location>
</feature>
<evidence type="ECO:0000259" key="1">
    <source>
        <dbReference type="Pfam" id="PF04069"/>
    </source>
</evidence>
<gene>
    <name evidence="2" type="ORF">FXF49_03330</name>
</gene>
<name>A0A5D0MJW1_FLESI</name>
<dbReference type="Pfam" id="PF04069">
    <property type="entry name" value="OpuAC"/>
    <property type="match status" value="1"/>
</dbReference>
<dbReference type="SUPFAM" id="SSF53850">
    <property type="entry name" value="Periplasmic binding protein-like II"/>
    <property type="match status" value="1"/>
</dbReference>
<evidence type="ECO:0000313" key="2">
    <source>
        <dbReference type="EMBL" id="TYB34014.1"/>
    </source>
</evidence>
<comment type="caution">
    <text evidence="2">The sequence shown here is derived from an EMBL/GenBank/DDBJ whole genome shotgun (WGS) entry which is preliminary data.</text>
</comment>
<dbReference type="GO" id="GO:0033265">
    <property type="term" value="F:choline binding"/>
    <property type="evidence" value="ECO:0007669"/>
    <property type="project" value="InterPro"/>
</dbReference>
<dbReference type="Gene3D" id="3.40.190.10">
    <property type="entry name" value="Periplasmic binding protein-like II"/>
    <property type="match status" value="1"/>
</dbReference>
<sequence length="320" mass="35833">MSYQLKDSIIAICIAVIFTIAGFSPAGAEEKEVRFVHVSWTGVTVKTELASKILESLGYEVTSNMVSVPICYKAMATDEADVFLGNWMPSMKSIANLYFEKGSVVKYVANMENAKYTLAVPEFVYNAGLKDFSDIAKYGEKLDWKIYGIEEGNDGNRVIQKMIDKNMFGLGKFKLVPSSEAAMLSQVKSFVKKGKWIVFLGWAPHYMNEIIDMKYLSGSTPETFGPNNGSATVYTNIRKGFAKEYPNVAELLKNLKFPVSMINQIMEMLYKNSDLTTLEAGLKWIKDHPKIYKEWLAGVKTLDGKPALPAFENYLDSAEL</sequence>
<dbReference type="InterPro" id="IPR007210">
    <property type="entry name" value="ABC_Gly_betaine_transp_sub-bd"/>
</dbReference>
<dbReference type="AlphaFoldDB" id="A0A5D0MJW1"/>
<reference evidence="2 3" key="1">
    <citation type="submission" date="2019-08" db="EMBL/GenBank/DDBJ databases">
        <title>Genomic characterization of a novel candidate phylum (ARYD3) from a high temperature, high salinity tertiary oil reservoir in north central Oklahoma, USA.</title>
        <authorList>
            <person name="Youssef N.H."/>
            <person name="Yadav A."/>
            <person name="Elshahed M.S."/>
        </authorList>
    </citation>
    <scope>NUCLEOTIDE SEQUENCE [LARGE SCALE GENOMIC DNA]</scope>
    <source>
        <strain evidence="2">ARYD1</strain>
    </source>
</reference>
<evidence type="ECO:0000313" key="3">
    <source>
        <dbReference type="Proteomes" id="UP000323337"/>
    </source>
</evidence>
<accession>A0A5D0MJW1</accession>
<dbReference type="EMBL" id="VSIV01000083">
    <property type="protein sequence ID" value="TYB34014.1"/>
    <property type="molecule type" value="Genomic_DNA"/>
</dbReference>
<protein>
    <submittedName>
        <fullName evidence="2">ABC transporter substrate-binding protein</fullName>
    </submittedName>
</protein>
<dbReference type="Proteomes" id="UP000323337">
    <property type="component" value="Unassembled WGS sequence"/>
</dbReference>
<organism evidence="2 3">
    <name type="scientific">Flexistipes sinusarabici</name>
    <dbReference type="NCBI Taxonomy" id="2352"/>
    <lineage>
        <taxon>Bacteria</taxon>
        <taxon>Pseudomonadati</taxon>
        <taxon>Deferribacterota</taxon>
        <taxon>Deferribacteres</taxon>
        <taxon>Deferribacterales</taxon>
        <taxon>Flexistipitaceae</taxon>
        <taxon>Flexistipes</taxon>
    </lineage>
</organism>